<dbReference type="STRING" id="633807.BW732_10525"/>
<dbReference type="NCBIfam" id="TIGR02550">
    <property type="entry name" value="flagell_flgL"/>
    <property type="match status" value="1"/>
</dbReference>
<keyword evidence="4" id="KW-0969">Cilium</keyword>
<dbReference type="Proteomes" id="UP000188246">
    <property type="component" value="Chromosome"/>
</dbReference>
<evidence type="ECO:0000256" key="2">
    <source>
        <dbReference type="ARBA" id="ARBA00005709"/>
    </source>
</evidence>
<dbReference type="Pfam" id="PF00669">
    <property type="entry name" value="Flagellin_N"/>
    <property type="match status" value="1"/>
</dbReference>
<keyword evidence="5" id="KW-1185">Reference proteome</keyword>
<dbReference type="InterPro" id="IPR001492">
    <property type="entry name" value="Flagellin"/>
</dbReference>
<dbReference type="KEGG" id="vpi:BW732_10525"/>
<dbReference type="GO" id="GO:0071973">
    <property type="term" value="P:bacterial-type flagellum-dependent cell motility"/>
    <property type="evidence" value="ECO:0007669"/>
    <property type="project" value="InterPro"/>
</dbReference>
<evidence type="ECO:0000256" key="3">
    <source>
        <dbReference type="ARBA" id="ARBA00023143"/>
    </source>
</evidence>
<keyword evidence="3" id="KW-0975">Bacterial flagellum</keyword>
<dbReference type="Gene3D" id="1.20.1330.10">
    <property type="entry name" value="f41 fragment of flagellin, N-terminal domain"/>
    <property type="match status" value="1"/>
</dbReference>
<evidence type="ECO:0000313" key="4">
    <source>
        <dbReference type="EMBL" id="AQP54592.1"/>
    </source>
</evidence>
<name>A0A1Q2D897_9ENTE</name>
<evidence type="ECO:0000313" key="5">
    <source>
        <dbReference type="Proteomes" id="UP000188246"/>
    </source>
</evidence>
<dbReference type="GO" id="GO:0005198">
    <property type="term" value="F:structural molecule activity"/>
    <property type="evidence" value="ECO:0007669"/>
    <property type="project" value="InterPro"/>
</dbReference>
<gene>
    <name evidence="4" type="ORF">BW732_10525</name>
</gene>
<evidence type="ECO:0000256" key="1">
    <source>
        <dbReference type="ARBA" id="ARBA00004365"/>
    </source>
</evidence>
<dbReference type="Pfam" id="PF00700">
    <property type="entry name" value="Flagellin_C"/>
    <property type="match status" value="1"/>
</dbReference>
<dbReference type="EMBL" id="CP019609">
    <property type="protein sequence ID" value="AQP54592.1"/>
    <property type="molecule type" value="Genomic_DNA"/>
</dbReference>
<dbReference type="AlphaFoldDB" id="A0A1Q2D897"/>
<comment type="subcellular location">
    <subcellularLocation>
        <location evidence="1">Bacterial flagellum</location>
    </subcellularLocation>
</comment>
<organism evidence="4 5">
    <name type="scientific">Vagococcus penaei</name>
    <dbReference type="NCBI Taxonomy" id="633807"/>
    <lineage>
        <taxon>Bacteria</taxon>
        <taxon>Bacillati</taxon>
        <taxon>Bacillota</taxon>
        <taxon>Bacilli</taxon>
        <taxon>Lactobacillales</taxon>
        <taxon>Enterococcaceae</taxon>
        <taxon>Vagococcus</taxon>
    </lineage>
</organism>
<dbReference type="GO" id="GO:0009424">
    <property type="term" value="C:bacterial-type flagellum hook"/>
    <property type="evidence" value="ECO:0007669"/>
    <property type="project" value="InterPro"/>
</dbReference>
<comment type="similarity">
    <text evidence="2">Belongs to the bacterial flagellin family.</text>
</comment>
<dbReference type="PANTHER" id="PTHR42792:SF1">
    <property type="entry name" value="FLAGELLAR HOOK-ASSOCIATED PROTEIN 3"/>
    <property type="match status" value="1"/>
</dbReference>
<dbReference type="InterPro" id="IPR001029">
    <property type="entry name" value="Flagellin_N"/>
</dbReference>
<protein>
    <submittedName>
        <fullName evidence="4">Flagellar hook-associated protein 3</fullName>
    </submittedName>
</protein>
<dbReference type="PANTHER" id="PTHR42792">
    <property type="entry name" value="FLAGELLIN"/>
    <property type="match status" value="1"/>
</dbReference>
<dbReference type="RefSeq" id="WP_077276680.1">
    <property type="nucleotide sequence ID" value="NZ_CP019609.1"/>
</dbReference>
<keyword evidence="4" id="KW-0282">Flagellum</keyword>
<reference evidence="4 5" key="1">
    <citation type="journal article" date="2010" name="Int. J. Syst. Evol. Microbiol.">
        <title>Vagococcus penaei sp. nov., isolated from spoilage microbiota of cooked shrimp (Penaeus vannamei).</title>
        <authorList>
            <person name="Jaffres E."/>
            <person name="Prevost H."/>
            <person name="Rossero A."/>
            <person name="Joffraud J.J."/>
            <person name="Dousset X."/>
        </authorList>
    </citation>
    <scope>NUCLEOTIDE SEQUENCE [LARGE SCALE GENOMIC DNA]</scope>
    <source>
        <strain evidence="4 5">CD276</strain>
    </source>
</reference>
<dbReference type="OrthoDB" id="9758307at2"/>
<dbReference type="InterPro" id="IPR046358">
    <property type="entry name" value="Flagellin_C"/>
</dbReference>
<dbReference type="SUPFAM" id="SSF64518">
    <property type="entry name" value="Phase 1 flagellin"/>
    <property type="match status" value="1"/>
</dbReference>
<keyword evidence="4" id="KW-0966">Cell projection</keyword>
<accession>A0A1Q2D897</accession>
<proteinExistence type="inferred from homology"/>
<dbReference type="InterPro" id="IPR013384">
    <property type="entry name" value="Flagell_FlgL"/>
</dbReference>
<sequence length="310" mass="34105">MRVSSSMAYTEFNRNLSTNQANLQKYQNQLSTLNQYSKSSDNPLVFAKIINIGDSITQNKFYNETIGDAISWTNTQDKALSNATDSLHRIRTLIQSSATGTQGAAELAANKSEIIAEVEGLVDALNTNFDGRYIFGGQNTKTPPFEVIKNAQGDITEVKYHGTTSKPNANLSREIAKGVDIELISDGRLLVNEKGTTTSPDNFGSFVNDVLTALNTDDKDSLSGNLLTKVDQHTENFVTVRTRIGTLSNRLTAAKDRNENENLSLQSVLSDKQEVDIAQKYMEFSNEMVAYQASLSMGTKIMQASILDYV</sequence>